<dbReference type="Pfam" id="PF13091">
    <property type="entry name" value="PLDc_2"/>
    <property type="match status" value="2"/>
</dbReference>
<evidence type="ECO:0000256" key="3">
    <source>
        <dbReference type="ARBA" id="ARBA00022516"/>
    </source>
</evidence>
<keyword evidence="6" id="KW-0677">Repeat</keyword>
<keyword evidence="4" id="KW-0808">Transferase</keyword>
<dbReference type="PANTHER" id="PTHR21248:SF22">
    <property type="entry name" value="PHOSPHOLIPASE D"/>
    <property type="match status" value="1"/>
</dbReference>
<dbReference type="RefSeq" id="WP_136902885.1">
    <property type="nucleotide sequence ID" value="NZ_SUME01000009.1"/>
</dbReference>
<dbReference type="InterPro" id="IPR027379">
    <property type="entry name" value="CLS_N"/>
</dbReference>
<gene>
    <name evidence="15" type="primary">cls</name>
    <name evidence="15" type="ORF">FAZ15_18935</name>
</gene>
<evidence type="ECO:0000313" key="16">
    <source>
        <dbReference type="Proteomes" id="UP000306808"/>
    </source>
</evidence>
<evidence type="ECO:0000256" key="6">
    <source>
        <dbReference type="ARBA" id="ARBA00022737"/>
    </source>
</evidence>
<comment type="subcellular location">
    <subcellularLocation>
        <location evidence="1">Cell membrane</location>
        <topology evidence="1">Multi-pass membrane protein</topology>
    </subcellularLocation>
</comment>
<dbReference type="SMART" id="SM00155">
    <property type="entry name" value="PLDc"/>
    <property type="match status" value="2"/>
</dbReference>
<keyword evidence="11" id="KW-1208">Phospholipid metabolism</keyword>
<feature type="domain" description="PLD phosphodiesterase" evidence="14">
    <location>
        <begin position="227"/>
        <end position="254"/>
    </location>
</feature>
<evidence type="ECO:0000256" key="10">
    <source>
        <dbReference type="ARBA" id="ARBA00023209"/>
    </source>
</evidence>
<dbReference type="EMBL" id="SUME01000009">
    <property type="protein sequence ID" value="TJZ52473.1"/>
    <property type="molecule type" value="Genomic_DNA"/>
</dbReference>
<dbReference type="OrthoDB" id="9762009at2"/>
<evidence type="ECO:0000256" key="5">
    <source>
        <dbReference type="ARBA" id="ARBA00022692"/>
    </source>
</evidence>
<accession>A0A4U0NF18</accession>
<keyword evidence="2" id="KW-1003">Cell membrane</keyword>
<dbReference type="Proteomes" id="UP000306808">
    <property type="component" value="Unassembled WGS sequence"/>
</dbReference>
<dbReference type="SUPFAM" id="SSF56024">
    <property type="entry name" value="Phospholipase D/nuclease"/>
    <property type="match status" value="2"/>
</dbReference>
<dbReference type="CDD" id="cd09110">
    <property type="entry name" value="PLDc_CLS_1"/>
    <property type="match status" value="1"/>
</dbReference>
<dbReference type="GO" id="GO:0005886">
    <property type="term" value="C:plasma membrane"/>
    <property type="evidence" value="ECO:0007669"/>
    <property type="project" value="UniProtKB-SubCell"/>
</dbReference>
<evidence type="ECO:0000256" key="13">
    <source>
        <dbReference type="SAM" id="Phobius"/>
    </source>
</evidence>
<reference evidence="15 16" key="1">
    <citation type="submission" date="2019-04" db="EMBL/GenBank/DDBJ databases">
        <title>Sphingobacterium olei sp. nov., isolated from oil-contaminated soil.</title>
        <authorList>
            <person name="Liu B."/>
        </authorList>
    </citation>
    <scope>NUCLEOTIDE SEQUENCE [LARGE SCALE GENOMIC DNA]</scope>
    <source>
        <strain evidence="15 16">HAL-9</strain>
    </source>
</reference>
<keyword evidence="10" id="KW-0594">Phospholipid biosynthesis</keyword>
<dbReference type="InterPro" id="IPR022924">
    <property type="entry name" value="Cardiolipin_synthase"/>
</dbReference>
<dbReference type="InterPro" id="IPR025202">
    <property type="entry name" value="PLD-like_dom"/>
</dbReference>
<feature type="transmembrane region" description="Helical" evidence="13">
    <location>
        <begin position="20"/>
        <end position="38"/>
    </location>
</feature>
<name>A0A4U0NF18_9SPHI</name>
<keyword evidence="16" id="KW-1185">Reference proteome</keyword>
<dbReference type="Pfam" id="PF13396">
    <property type="entry name" value="PLDc_N"/>
    <property type="match status" value="1"/>
</dbReference>
<sequence>MQNIVLTEKIQELFHILQEWYWLPAMLLYIGVISTLLIENRNPSKTMAWVLVIVFLPVIGLLLYYFFGQKFSKVKKMQRVNQRQAVRLKKEWERLDPIMEELIHDIRGDIGDLSRVFTFLKNERLSSPTMNNDVKLLVNGEEKFKYLIEALTAAKHSIHLEYYIFETDNIGLQILNILESKANEGIAVRLIVDSFGSPALVRYMERVKSNIQFKDFLPVTFSSLANSNYRNHRKIAVIDGEVGFIGGINISDRYINDPKKNNAVYWRDTSIRIEGAAINMLQVGFWHSWNQADGEPFMLEKGYLKELRQSRDTKANAAVAFVSSDPASKGPFNMEAILIALGEANTKIQLCTPYYIPSDELASVLMIAASSGVKVELMIPAKSDSYLVHHASFSFLKPLLERGVKVYLYNKGFLHAKTITVDGKLAFVGTVNLDIRSFYINYEVAAAVSDQNLCSEMERQFEIDKLECDLLTLEVWQSRLKWKRGIDSICRLLAPVL</sequence>
<evidence type="ECO:0000256" key="9">
    <source>
        <dbReference type="ARBA" id="ARBA00023136"/>
    </source>
</evidence>
<dbReference type="PROSITE" id="PS50035">
    <property type="entry name" value="PLD"/>
    <property type="match status" value="2"/>
</dbReference>
<dbReference type="AlphaFoldDB" id="A0A4U0NF18"/>
<evidence type="ECO:0000256" key="1">
    <source>
        <dbReference type="ARBA" id="ARBA00004651"/>
    </source>
</evidence>
<dbReference type="InterPro" id="IPR001736">
    <property type="entry name" value="PLipase_D/transphosphatidylase"/>
</dbReference>
<evidence type="ECO:0000256" key="7">
    <source>
        <dbReference type="ARBA" id="ARBA00022989"/>
    </source>
</evidence>
<keyword evidence="5 13" id="KW-0812">Transmembrane</keyword>
<evidence type="ECO:0000256" key="8">
    <source>
        <dbReference type="ARBA" id="ARBA00023098"/>
    </source>
</evidence>
<keyword evidence="7 13" id="KW-1133">Transmembrane helix</keyword>
<evidence type="ECO:0000256" key="4">
    <source>
        <dbReference type="ARBA" id="ARBA00022679"/>
    </source>
</evidence>
<dbReference type="EC" id="2.7.8.-" evidence="12"/>
<evidence type="ECO:0000313" key="15">
    <source>
        <dbReference type="EMBL" id="TJZ52473.1"/>
    </source>
</evidence>
<evidence type="ECO:0000256" key="2">
    <source>
        <dbReference type="ARBA" id="ARBA00022475"/>
    </source>
</evidence>
<protein>
    <recommendedName>
        <fullName evidence="12">Cardiolipin synthase</fullName>
        <ecNumber evidence="12">2.7.8.-</ecNumber>
    </recommendedName>
</protein>
<evidence type="ECO:0000256" key="11">
    <source>
        <dbReference type="ARBA" id="ARBA00023264"/>
    </source>
</evidence>
<keyword evidence="9 13" id="KW-0472">Membrane</keyword>
<evidence type="ECO:0000256" key="12">
    <source>
        <dbReference type="NCBIfam" id="TIGR04265"/>
    </source>
</evidence>
<feature type="domain" description="PLD phosphodiesterase" evidence="14">
    <location>
        <begin position="410"/>
        <end position="437"/>
    </location>
</feature>
<proteinExistence type="predicted"/>
<keyword evidence="8" id="KW-0443">Lipid metabolism</keyword>
<evidence type="ECO:0000259" key="14">
    <source>
        <dbReference type="PROSITE" id="PS50035"/>
    </source>
</evidence>
<feature type="transmembrane region" description="Helical" evidence="13">
    <location>
        <begin position="47"/>
        <end position="67"/>
    </location>
</feature>
<dbReference type="NCBIfam" id="TIGR04265">
    <property type="entry name" value="bac_cardiolipin"/>
    <property type="match status" value="1"/>
</dbReference>
<dbReference type="CDD" id="cd09112">
    <property type="entry name" value="PLDc_CLS_2"/>
    <property type="match status" value="1"/>
</dbReference>
<organism evidence="15 16">
    <name type="scientific">Sphingobacterium olei</name>
    <dbReference type="NCBI Taxonomy" id="2571155"/>
    <lineage>
        <taxon>Bacteria</taxon>
        <taxon>Pseudomonadati</taxon>
        <taxon>Bacteroidota</taxon>
        <taxon>Sphingobacteriia</taxon>
        <taxon>Sphingobacteriales</taxon>
        <taxon>Sphingobacteriaceae</taxon>
        <taxon>Sphingobacterium</taxon>
    </lineage>
</organism>
<dbReference type="PANTHER" id="PTHR21248">
    <property type="entry name" value="CARDIOLIPIN SYNTHASE"/>
    <property type="match status" value="1"/>
</dbReference>
<dbReference type="Gene3D" id="3.30.870.10">
    <property type="entry name" value="Endonuclease Chain A"/>
    <property type="match status" value="2"/>
</dbReference>
<keyword evidence="3" id="KW-0444">Lipid biosynthesis</keyword>
<comment type="caution">
    <text evidence="15">The sequence shown here is derived from an EMBL/GenBank/DDBJ whole genome shotgun (WGS) entry which is preliminary data.</text>
</comment>
<dbReference type="GO" id="GO:0032049">
    <property type="term" value="P:cardiolipin biosynthetic process"/>
    <property type="evidence" value="ECO:0007669"/>
    <property type="project" value="UniProtKB-UniRule"/>
</dbReference>
<dbReference type="GO" id="GO:0008808">
    <property type="term" value="F:cardiolipin synthase activity"/>
    <property type="evidence" value="ECO:0007669"/>
    <property type="project" value="UniProtKB-UniRule"/>
</dbReference>